<keyword evidence="2" id="KW-1185">Reference proteome</keyword>
<protein>
    <submittedName>
        <fullName evidence="1">Uncharacterized protein</fullName>
    </submittedName>
</protein>
<dbReference type="AlphaFoldDB" id="A0A852W9G6"/>
<evidence type="ECO:0000313" key="1">
    <source>
        <dbReference type="EMBL" id="NYG05718.1"/>
    </source>
</evidence>
<proteinExistence type="predicted"/>
<sequence>MAAEMELRPDEVLVLEHAARTVDLLARIDEALVSAPLTVKGSMGQIVEHPLVSESRAQRATLARLLAQLKLLDSDDARVVAVAGRRTSRARAAAQARWQPSA</sequence>
<evidence type="ECO:0000313" key="2">
    <source>
        <dbReference type="Proteomes" id="UP000573599"/>
    </source>
</evidence>
<organism evidence="1 2">
    <name type="scientific">Pedococcus badiiscoriae</name>
    <dbReference type="NCBI Taxonomy" id="642776"/>
    <lineage>
        <taxon>Bacteria</taxon>
        <taxon>Bacillati</taxon>
        <taxon>Actinomycetota</taxon>
        <taxon>Actinomycetes</taxon>
        <taxon>Micrococcales</taxon>
        <taxon>Intrasporangiaceae</taxon>
        <taxon>Pedococcus</taxon>
    </lineage>
</organism>
<comment type="caution">
    <text evidence="1">The sequence shown here is derived from an EMBL/GenBank/DDBJ whole genome shotgun (WGS) entry which is preliminary data.</text>
</comment>
<gene>
    <name evidence="1" type="ORF">BJ986_000205</name>
</gene>
<dbReference type="EMBL" id="JACCAB010000001">
    <property type="protein sequence ID" value="NYG05718.1"/>
    <property type="molecule type" value="Genomic_DNA"/>
</dbReference>
<dbReference type="Proteomes" id="UP000573599">
    <property type="component" value="Unassembled WGS sequence"/>
</dbReference>
<name>A0A852W9G6_9MICO</name>
<reference evidence="1 2" key="1">
    <citation type="submission" date="2020-07" db="EMBL/GenBank/DDBJ databases">
        <title>Sequencing the genomes of 1000 actinobacteria strains.</title>
        <authorList>
            <person name="Klenk H.-P."/>
        </authorList>
    </citation>
    <scope>NUCLEOTIDE SEQUENCE [LARGE SCALE GENOMIC DNA]</scope>
    <source>
        <strain evidence="1 2">DSM 23987</strain>
    </source>
</reference>
<accession>A0A852W9G6</accession>